<dbReference type="Pfam" id="PF00400">
    <property type="entry name" value="WD40"/>
    <property type="match status" value="3"/>
</dbReference>
<dbReference type="EnsemblPlants" id="OPUNC03G31100.1">
    <property type="protein sequence ID" value="OPUNC03G31100.1"/>
    <property type="gene ID" value="OPUNC03G31100"/>
</dbReference>
<dbReference type="InterPro" id="IPR028884">
    <property type="entry name" value="Trm82"/>
</dbReference>
<keyword evidence="4 6" id="KW-0677">Repeat</keyword>
<evidence type="ECO:0000256" key="1">
    <source>
        <dbReference type="ARBA" id="ARBA00004123"/>
    </source>
</evidence>
<evidence type="ECO:0000256" key="7">
    <source>
        <dbReference type="PROSITE-ProRule" id="PRU00221"/>
    </source>
</evidence>
<dbReference type="Gramene" id="OPUNC03G31100.1">
    <property type="protein sequence ID" value="OPUNC03G31100.1"/>
    <property type="gene ID" value="OPUNC03G31100"/>
</dbReference>
<dbReference type="GO" id="GO:0008618">
    <property type="term" value="P:7-methylguanosine metabolic process"/>
    <property type="evidence" value="ECO:0007669"/>
    <property type="project" value="EnsemblPlants"/>
</dbReference>
<evidence type="ECO:0000256" key="4">
    <source>
        <dbReference type="ARBA" id="ARBA00022737"/>
    </source>
</evidence>
<dbReference type="HAMAP" id="MF_03056">
    <property type="entry name" value="TRM82"/>
    <property type="match status" value="1"/>
</dbReference>
<dbReference type="UniPathway" id="UPA00989"/>
<dbReference type="Proteomes" id="UP000026962">
    <property type="component" value="Chromosome 3"/>
</dbReference>
<protein>
    <recommendedName>
        <fullName evidence="6">tRNA (guanine-N(7)-)-methyltransferase non-catalytic subunit</fullName>
    </recommendedName>
    <alternativeName>
        <fullName evidence="6">WD repeat-containing protein 4 homolog</fullName>
    </alternativeName>
</protein>
<keyword evidence="5 6" id="KW-0539">Nucleus</keyword>
<keyword evidence="2 6" id="KW-0853">WD repeat</keyword>
<dbReference type="GO" id="GO:0005634">
    <property type="term" value="C:nucleus"/>
    <property type="evidence" value="ECO:0007669"/>
    <property type="project" value="UniProtKB-SubCell"/>
</dbReference>
<reference evidence="8" key="2">
    <citation type="submission" date="2018-05" db="EMBL/GenBank/DDBJ databases">
        <title>OpunRS2 (Oryza punctata Reference Sequence Version 2).</title>
        <authorList>
            <person name="Zhang J."/>
            <person name="Kudrna D."/>
            <person name="Lee S."/>
            <person name="Talag J."/>
            <person name="Welchert J."/>
            <person name="Wing R.A."/>
        </authorList>
    </citation>
    <scope>NUCLEOTIDE SEQUENCE [LARGE SCALE GENOMIC DNA]</scope>
</reference>
<comment type="similarity">
    <text evidence="6">Belongs to the WD repeat TRM82 family.</text>
</comment>
<comment type="subunit">
    <text evidence="6">Forms a heterodimer with the catalytic subunit.</text>
</comment>
<dbReference type="FunFam" id="2.130.10.10:FF:001730">
    <property type="entry name" value="tRNA (guanine-N(7)-)-methyltransferase non-catalytic subunit"/>
    <property type="match status" value="1"/>
</dbReference>
<organism evidence="8">
    <name type="scientific">Oryza punctata</name>
    <name type="common">Red rice</name>
    <dbReference type="NCBI Taxonomy" id="4537"/>
    <lineage>
        <taxon>Eukaryota</taxon>
        <taxon>Viridiplantae</taxon>
        <taxon>Streptophyta</taxon>
        <taxon>Embryophyta</taxon>
        <taxon>Tracheophyta</taxon>
        <taxon>Spermatophyta</taxon>
        <taxon>Magnoliopsida</taxon>
        <taxon>Liliopsida</taxon>
        <taxon>Poales</taxon>
        <taxon>Poaceae</taxon>
        <taxon>BOP clade</taxon>
        <taxon>Oryzoideae</taxon>
        <taxon>Oryzeae</taxon>
        <taxon>Oryzinae</taxon>
        <taxon>Oryza</taxon>
    </lineage>
</organism>
<dbReference type="SUPFAM" id="SSF50978">
    <property type="entry name" value="WD40 repeat-like"/>
    <property type="match status" value="1"/>
</dbReference>
<evidence type="ECO:0000313" key="8">
    <source>
        <dbReference type="EnsemblPlants" id="OPUNC03G31100.1"/>
    </source>
</evidence>
<feature type="repeat" description="WD" evidence="7">
    <location>
        <begin position="60"/>
        <end position="91"/>
    </location>
</feature>
<sequence>MEDAAGVEEAEVGGGAAEFAPALVAAHPLGHSVAVAVGPELRVFDLTAGSAVSLSDNSGGGSHSDAIRAISFSANGVLFASAGDDKLVKVWMTDSWCCIRTITSEKRVSAVAISNDGTYVTFADKFGVVWLVTMGESGGEQEPTDNKPVSIFGHYCSIITSMKFSPDGRFIATADRDFKIRITSLPKKPLKGAHEIQSFCLGHTDFVSCIAFTCLSEGPSFLLSGGGDSTVRLWDYINGCLLDTYQVRDKVGELLEPNETEDSNLSVADICPTNDGSLVAVAIQSLNGVMLLACDLIAKKLSFLKVVTTEKCYIPTSLSSSFSADLLWTVMGASNMPNQATSQLCTRLKIIPHFKKDPLAGCDHVPAVLEDSEVPHGEKLLLALQGSLDIAKQEEVLASVLAALKVSMHKMLVKKHYSEERREQRKRGRNDKKIKKAGNEYLTCNVLLWQEEYLQHLRSPVCRLHLICSPVEFHRKTMQFELDLDGILFPGSKNSSLMRKGNDRELEFIPNPGEDG</sequence>
<dbReference type="GO" id="GO:0043527">
    <property type="term" value="C:tRNA methyltransferase complex"/>
    <property type="evidence" value="ECO:0007669"/>
    <property type="project" value="TreeGrafter"/>
</dbReference>
<dbReference type="eggNOG" id="KOG3914">
    <property type="taxonomic scope" value="Eukaryota"/>
</dbReference>
<name>A0A0E0KIY6_ORYPU</name>
<dbReference type="PROSITE" id="PS50082">
    <property type="entry name" value="WD_REPEATS_2"/>
    <property type="match status" value="2"/>
</dbReference>
<keyword evidence="3 6" id="KW-0819">tRNA processing</keyword>
<dbReference type="SMART" id="SM00320">
    <property type="entry name" value="WD40"/>
    <property type="match status" value="4"/>
</dbReference>
<dbReference type="PANTHER" id="PTHR16288:SF0">
    <property type="entry name" value="TRNA (GUANINE-N(7)-)-METHYLTRANSFERASE NON-CATALYTIC SUBUNIT WDR4"/>
    <property type="match status" value="1"/>
</dbReference>
<evidence type="ECO:0000313" key="9">
    <source>
        <dbReference type="Proteomes" id="UP000026962"/>
    </source>
</evidence>
<dbReference type="Gene3D" id="2.130.10.10">
    <property type="entry name" value="YVTN repeat-like/Quinoprotein amine dehydrogenase"/>
    <property type="match status" value="2"/>
</dbReference>
<feature type="repeat" description="WD" evidence="7">
    <location>
        <begin position="200"/>
        <end position="244"/>
    </location>
</feature>
<comment type="subcellular location">
    <subcellularLocation>
        <location evidence="1 6">Nucleus</location>
    </subcellularLocation>
</comment>
<reference evidence="8" key="1">
    <citation type="submission" date="2015-04" db="UniProtKB">
        <authorList>
            <consortium name="EnsemblPlants"/>
        </authorList>
    </citation>
    <scope>IDENTIFICATION</scope>
</reference>
<dbReference type="GO" id="GO:0005829">
    <property type="term" value="C:cytosol"/>
    <property type="evidence" value="ECO:0007669"/>
    <property type="project" value="TreeGrafter"/>
</dbReference>
<evidence type="ECO:0000256" key="5">
    <source>
        <dbReference type="ARBA" id="ARBA00023242"/>
    </source>
</evidence>
<dbReference type="AlphaFoldDB" id="A0A0E0KIY6"/>
<dbReference type="STRING" id="4537.A0A0E0KIY6"/>
<comment type="pathway">
    <text evidence="6">tRNA modification; N(7)-methylguanine-tRNA biosynthesis.</text>
</comment>
<dbReference type="HOGENOM" id="CLU_051755_0_0_1"/>
<accession>A0A0E0KIY6</accession>
<dbReference type="InterPro" id="IPR015943">
    <property type="entry name" value="WD40/YVTN_repeat-like_dom_sf"/>
</dbReference>
<dbReference type="OMA" id="TEFITCI"/>
<dbReference type="PANTHER" id="PTHR16288">
    <property type="entry name" value="WD40 REPEAT PROTEIN 4"/>
    <property type="match status" value="1"/>
</dbReference>
<proteinExistence type="inferred from homology"/>
<evidence type="ECO:0000256" key="6">
    <source>
        <dbReference type="HAMAP-Rule" id="MF_03056"/>
    </source>
</evidence>
<dbReference type="InterPro" id="IPR001680">
    <property type="entry name" value="WD40_rpt"/>
</dbReference>
<evidence type="ECO:0000256" key="3">
    <source>
        <dbReference type="ARBA" id="ARBA00022694"/>
    </source>
</evidence>
<dbReference type="GO" id="GO:0106004">
    <property type="term" value="P:tRNA (guanine-N7)-methylation"/>
    <property type="evidence" value="ECO:0007669"/>
    <property type="project" value="UniProtKB-UniRule"/>
</dbReference>
<dbReference type="InterPro" id="IPR036322">
    <property type="entry name" value="WD40_repeat_dom_sf"/>
</dbReference>
<dbReference type="PROSITE" id="PS50294">
    <property type="entry name" value="WD_REPEATS_REGION"/>
    <property type="match status" value="2"/>
</dbReference>
<comment type="function">
    <text evidence="6">Required for the formation of N(7)-methylguanine at position 46 (m7G46) in tRNA. In the complex, it is required to stabilize and induce conformational changes of the catalytic subunit.</text>
</comment>
<keyword evidence="9" id="KW-1185">Reference proteome</keyword>
<evidence type="ECO:0000256" key="2">
    <source>
        <dbReference type="ARBA" id="ARBA00022574"/>
    </source>
</evidence>